<organism evidence="5 6">
    <name type="scientific">Ditylenchus dipsaci</name>
    <dbReference type="NCBI Taxonomy" id="166011"/>
    <lineage>
        <taxon>Eukaryota</taxon>
        <taxon>Metazoa</taxon>
        <taxon>Ecdysozoa</taxon>
        <taxon>Nematoda</taxon>
        <taxon>Chromadorea</taxon>
        <taxon>Rhabditida</taxon>
        <taxon>Tylenchina</taxon>
        <taxon>Tylenchomorpha</taxon>
        <taxon>Sphaerularioidea</taxon>
        <taxon>Anguinidae</taxon>
        <taxon>Anguininae</taxon>
        <taxon>Ditylenchus</taxon>
    </lineage>
</organism>
<evidence type="ECO:0000313" key="6">
    <source>
        <dbReference type="WBParaSite" id="jg8788"/>
    </source>
</evidence>
<keyword evidence="2" id="KW-0175">Coiled coil</keyword>
<proteinExistence type="predicted"/>
<feature type="domain" description="CCDC93 coiled-coil" evidence="4">
    <location>
        <begin position="125"/>
        <end position="418"/>
    </location>
</feature>
<dbReference type="WBParaSite" id="jg8788">
    <property type="protein sequence ID" value="jg8788"/>
    <property type="gene ID" value="jg8788"/>
</dbReference>
<dbReference type="InterPro" id="IPR039116">
    <property type="entry name" value="CCDC93"/>
</dbReference>
<accession>A0A915EQQ3</accession>
<dbReference type="InterPro" id="IPR019159">
    <property type="entry name" value="CCDC93_CC"/>
</dbReference>
<dbReference type="PANTHER" id="PTHR16441:SF0">
    <property type="entry name" value="COILED-COIL DOMAIN-CONTAINING PROTEIN 93"/>
    <property type="match status" value="1"/>
</dbReference>
<evidence type="ECO:0000259" key="4">
    <source>
        <dbReference type="Pfam" id="PF09762"/>
    </source>
</evidence>
<evidence type="ECO:0000313" key="5">
    <source>
        <dbReference type="Proteomes" id="UP000887574"/>
    </source>
</evidence>
<protein>
    <recommendedName>
        <fullName evidence="1">Coiled-coil domain-containing protein 93</fullName>
    </recommendedName>
</protein>
<evidence type="ECO:0000256" key="2">
    <source>
        <dbReference type="SAM" id="Coils"/>
    </source>
</evidence>
<feature type="coiled-coil region" evidence="2">
    <location>
        <begin position="368"/>
        <end position="395"/>
    </location>
</feature>
<feature type="compositionally biased region" description="Polar residues" evidence="3">
    <location>
        <begin position="58"/>
        <end position="70"/>
    </location>
</feature>
<evidence type="ECO:0000256" key="3">
    <source>
        <dbReference type="SAM" id="MobiDB-lite"/>
    </source>
</evidence>
<sequence>MGDLQQNFSVYQFGQEKWRVENDTAAVRPMAKSKKVYRRVMRMKPSGVASTSGVTTSNDQTSNAENLNRSNNEKLAASDDQLPQDDELVVCKDGDYTTAVSGQTGVTTDLKAFSPAPSDRSSTTSNDFSTEQLQEKLNLLMQEEQQLAKELIDQHESYSTLKASAQTLQLQVDNFNKVMENVDPNVIDTLKELLSERDEIKANESAFKKECRSHIEQLDQQINQLRKKEENLEDGAEQEESPDTENRTEQAMLQVTNQLNELMTGMNELNRQIFQLERQVESRPSQIELNQYQRRFVELYNQMSSKHRETKRQYTLYNTLLDVRNFIKREIDLLNSIDDSKDLALKESYKDSFVENLQKICRSVEESLDKILCRKRGLQEQRDALSDNLQLLVDKQRLYMKTVLDFQMECQKNEQLRQNIESNE</sequence>
<feature type="compositionally biased region" description="Low complexity" evidence="3">
    <location>
        <begin position="46"/>
        <end position="57"/>
    </location>
</feature>
<dbReference type="AlphaFoldDB" id="A0A915EQQ3"/>
<keyword evidence="5" id="KW-1185">Reference proteome</keyword>
<feature type="coiled-coil region" evidence="2">
    <location>
        <begin position="190"/>
        <end position="279"/>
    </location>
</feature>
<evidence type="ECO:0000256" key="1">
    <source>
        <dbReference type="ARBA" id="ARBA00016765"/>
    </source>
</evidence>
<feature type="region of interest" description="Disordered" evidence="3">
    <location>
        <begin position="44"/>
        <end position="82"/>
    </location>
</feature>
<dbReference type="Pfam" id="PF09762">
    <property type="entry name" value="CCDC93_CC"/>
    <property type="match status" value="1"/>
</dbReference>
<dbReference type="GO" id="GO:0006893">
    <property type="term" value="P:Golgi to plasma membrane transport"/>
    <property type="evidence" value="ECO:0007669"/>
    <property type="project" value="TreeGrafter"/>
</dbReference>
<reference evidence="6" key="1">
    <citation type="submission" date="2022-11" db="UniProtKB">
        <authorList>
            <consortium name="WormBaseParasite"/>
        </authorList>
    </citation>
    <scope>IDENTIFICATION</scope>
</reference>
<dbReference type="PANTHER" id="PTHR16441">
    <property type="entry name" value="FIDIPIDINE"/>
    <property type="match status" value="1"/>
</dbReference>
<name>A0A915EQQ3_9BILA</name>
<dbReference type="Proteomes" id="UP000887574">
    <property type="component" value="Unplaced"/>
</dbReference>